<gene>
    <name evidence="1" type="ORF">ACFP1K_10920</name>
</gene>
<dbReference type="RefSeq" id="WP_380750085.1">
    <property type="nucleotide sequence ID" value="NZ_JBHSRF010000011.1"/>
</dbReference>
<dbReference type="EMBL" id="JBHSRF010000011">
    <property type="protein sequence ID" value="MFC6081675.1"/>
    <property type="molecule type" value="Genomic_DNA"/>
</dbReference>
<protein>
    <recommendedName>
        <fullName evidence="3">Ferredoxin</fullName>
    </recommendedName>
</protein>
<reference evidence="2" key="1">
    <citation type="journal article" date="2019" name="Int. J. Syst. Evol. Microbiol.">
        <title>The Global Catalogue of Microorganisms (GCM) 10K type strain sequencing project: providing services to taxonomists for standard genome sequencing and annotation.</title>
        <authorList>
            <consortium name="The Broad Institute Genomics Platform"/>
            <consortium name="The Broad Institute Genome Sequencing Center for Infectious Disease"/>
            <person name="Wu L."/>
            <person name="Ma J."/>
        </authorList>
    </citation>
    <scope>NUCLEOTIDE SEQUENCE [LARGE SCALE GENOMIC DNA]</scope>
    <source>
        <strain evidence="2">JCM 30346</strain>
    </source>
</reference>
<evidence type="ECO:0008006" key="3">
    <source>
        <dbReference type="Google" id="ProtNLM"/>
    </source>
</evidence>
<evidence type="ECO:0000313" key="2">
    <source>
        <dbReference type="Proteomes" id="UP001596137"/>
    </source>
</evidence>
<dbReference type="Proteomes" id="UP001596137">
    <property type="component" value="Unassembled WGS sequence"/>
</dbReference>
<sequence>MDSEPILTYQGKRYRLYEGRIQLDWSKRPCLHHRVGCVLCCDVRVTTRPGSHPRHPKDCANCLTYTGPRPDPCRHCGKTAHFRADDGRPTHKVCQEIAITTALLAETEGRAA</sequence>
<comment type="caution">
    <text evidence="1">The sequence shown here is derived from an EMBL/GenBank/DDBJ whole genome shotgun (WGS) entry which is preliminary data.</text>
</comment>
<keyword evidence="2" id="KW-1185">Reference proteome</keyword>
<proteinExistence type="predicted"/>
<accession>A0ABW1NEA9</accession>
<evidence type="ECO:0000313" key="1">
    <source>
        <dbReference type="EMBL" id="MFC6081675.1"/>
    </source>
</evidence>
<name>A0ABW1NEA9_9ACTN</name>
<organism evidence="1 2">
    <name type="scientific">Sphaerisporangium aureirubrum</name>
    <dbReference type="NCBI Taxonomy" id="1544736"/>
    <lineage>
        <taxon>Bacteria</taxon>
        <taxon>Bacillati</taxon>
        <taxon>Actinomycetota</taxon>
        <taxon>Actinomycetes</taxon>
        <taxon>Streptosporangiales</taxon>
        <taxon>Streptosporangiaceae</taxon>
        <taxon>Sphaerisporangium</taxon>
    </lineage>
</organism>